<organism evidence="2 3">
    <name type="scientific">Skermanella cutis</name>
    <dbReference type="NCBI Taxonomy" id="2775420"/>
    <lineage>
        <taxon>Bacteria</taxon>
        <taxon>Pseudomonadati</taxon>
        <taxon>Pseudomonadota</taxon>
        <taxon>Alphaproteobacteria</taxon>
        <taxon>Rhodospirillales</taxon>
        <taxon>Azospirillaceae</taxon>
        <taxon>Skermanella</taxon>
    </lineage>
</organism>
<evidence type="ECO:0000313" key="3">
    <source>
        <dbReference type="Proteomes" id="UP000595197"/>
    </source>
</evidence>
<dbReference type="InterPro" id="IPR021957">
    <property type="entry name" value="DUF3574"/>
</dbReference>
<accession>A0ABX7BCX9</accession>
<dbReference type="PROSITE" id="PS51257">
    <property type="entry name" value="PROKAR_LIPOPROTEIN"/>
    <property type="match status" value="1"/>
</dbReference>
<name>A0ABX7BCX9_9PROT</name>
<keyword evidence="3" id="KW-1185">Reference proteome</keyword>
<sequence length="137" mass="14540">MRNRMMSLALTGTLLGGCAGPMAAGCGPGATPGLVAEVVFGRNIGNSLGVTDADWSRFVDEEVTPRFPDGLTVLDAGGQWRDTGNGTIVREPSKVLVVVLSDAARDRPRVAEIADAYKRRFDQQAVLTMTRPACVSF</sequence>
<dbReference type="EMBL" id="CP067420">
    <property type="protein sequence ID" value="QQP91595.1"/>
    <property type="molecule type" value="Genomic_DNA"/>
</dbReference>
<gene>
    <name evidence="2" type="ORF">IGS68_10455</name>
</gene>
<reference evidence="2" key="1">
    <citation type="submission" date="2021-02" db="EMBL/GenBank/DDBJ databases">
        <title>Skermanella TT6 skin isolate.</title>
        <authorList>
            <person name="Lee K."/>
            <person name="Ganzorig M."/>
        </authorList>
    </citation>
    <scope>NUCLEOTIDE SEQUENCE</scope>
    <source>
        <strain evidence="2">TT6</strain>
    </source>
</reference>
<proteinExistence type="predicted"/>
<protein>
    <submittedName>
        <fullName evidence="2">DUF3574 domain-containing protein</fullName>
    </submittedName>
</protein>
<dbReference type="Pfam" id="PF12098">
    <property type="entry name" value="DUF3574"/>
    <property type="match status" value="1"/>
</dbReference>
<feature type="signal peptide" evidence="1">
    <location>
        <begin position="1"/>
        <end position="23"/>
    </location>
</feature>
<keyword evidence="1" id="KW-0732">Signal</keyword>
<evidence type="ECO:0000256" key="1">
    <source>
        <dbReference type="SAM" id="SignalP"/>
    </source>
</evidence>
<evidence type="ECO:0000313" key="2">
    <source>
        <dbReference type="EMBL" id="QQP91595.1"/>
    </source>
</evidence>
<feature type="chain" id="PRO_5046051661" evidence="1">
    <location>
        <begin position="24"/>
        <end position="137"/>
    </location>
</feature>
<dbReference type="Proteomes" id="UP000595197">
    <property type="component" value="Chromosome"/>
</dbReference>
<dbReference type="RefSeq" id="WP_201079675.1">
    <property type="nucleotide sequence ID" value="NZ_CP067420.1"/>
</dbReference>